<dbReference type="Proteomes" id="UP000201613">
    <property type="component" value="Unassembled WGS sequence"/>
</dbReference>
<name>A0A238LI60_9RHOB</name>
<evidence type="ECO:0000313" key="2">
    <source>
        <dbReference type="EMBL" id="SMY08570.1"/>
    </source>
</evidence>
<organism evidence="2 3">
    <name type="scientific">Flavimaricola marinus</name>
    <dbReference type="NCBI Taxonomy" id="1819565"/>
    <lineage>
        <taxon>Bacteria</taxon>
        <taxon>Pseudomonadati</taxon>
        <taxon>Pseudomonadota</taxon>
        <taxon>Alphaproteobacteria</taxon>
        <taxon>Rhodobacterales</taxon>
        <taxon>Paracoccaceae</taxon>
        <taxon>Flavimaricola</taxon>
    </lineage>
</organism>
<evidence type="ECO:0008006" key="4">
    <source>
        <dbReference type="Google" id="ProtNLM"/>
    </source>
</evidence>
<dbReference type="AlphaFoldDB" id="A0A238LI60"/>
<evidence type="ECO:0000256" key="1">
    <source>
        <dbReference type="SAM" id="SignalP"/>
    </source>
</evidence>
<sequence>MKCYGLIGVAGLMLAACAPQVPDSGAGVGFSEYSQYEIERARREAQLSGGAGSPIVNSSTAIVPPSAAGVAPGSTIVPSGGISTSDLAAAGIGAPIGAGTIGTAPATTVSGQDVNRTSGVQASPTNAPVNIASSGISSEQDFDAVASERGIEDDAALREQQQAAYTVIQPTALPTRDGDVGPNIVEYALNAPNRRGQEWYSRSLLTIDAQGKFERNCSSYRSADEAQRDFLERGGPERDPRGIDPDGDGFACGWDPAPFLLVVGRG</sequence>
<protein>
    <recommendedName>
        <fullName evidence="4">Excalibur calcium-binding domain-containing protein</fullName>
    </recommendedName>
</protein>
<reference evidence="2 3" key="1">
    <citation type="submission" date="2017-05" db="EMBL/GenBank/DDBJ databases">
        <authorList>
            <person name="Song R."/>
            <person name="Chenine A.L."/>
            <person name="Ruprecht R.M."/>
        </authorList>
    </citation>
    <scope>NUCLEOTIDE SEQUENCE [LARGE SCALE GENOMIC DNA]</scope>
    <source>
        <strain evidence="2 3">CECT 8899</strain>
    </source>
</reference>
<dbReference type="EMBL" id="FXZK01000005">
    <property type="protein sequence ID" value="SMY08570.1"/>
    <property type="molecule type" value="Genomic_DNA"/>
</dbReference>
<accession>A0A238LI60</accession>
<evidence type="ECO:0000313" key="3">
    <source>
        <dbReference type="Proteomes" id="UP000201613"/>
    </source>
</evidence>
<feature type="signal peptide" evidence="1">
    <location>
        <begin position="1"/>
        <end position="18"/>
    </location>
</feature>
<keyword evidence="3" id="KW-1185">Reference proteome</keyword>
<dbReference type="PROSITE" id="PS51257">
    <property type="entry name" value="PROKAR_LIPOPROTEIN"/>
    <property type="match status" value="1"/>
</dbReference>
<feature type="chain" id="PRO_5012760031" description="Excalibur calcium-binding domain-containing protein" evidence="1">
    <location>
        <begin position="19"/>
        <end position="266"/>
    </location>
</feature>
<keyword evidence="1" id="KW-0732">Signal</keyword>
<proteinExistence type="predicted"/>
<gene>
    <name evidence="2" type="ORF">LOM8899_02724</name>
</gene>